<protein>
    <submittedName>
        <fullName evidence="2">Uncharacterized protein</fullName>
    </submittedName>
</protein>
<dbReference type="InParanoid" id="A0A1C4UZQ4"/>
<proteinExistence type="predicted"/>
<dbReference type="AlphaFoldDB" id="A0A1C4UZQ4"/>
<evidence type="ECO:0000256" key="1">
    <source>
        <dbReference type="SAM" id="SignalP"/>
    </source>
</evidence>
<keyword evidence="1" id="KW-0732">Signal</keyword>
<accession>A0A1C4UZQ4</accession>
<reference evidence="3" key="1">
    <citation type="submission" date="2016-06" db="EMBL/GenBank/DDBJ databases">
        <authorList>
            <person name="Varghese N."/>
            <person name="Submissions Spin"/>
        </authorList>
    </citation>
    <scope>NUCLEOTIDE SEQUENCE [LARGE SCALE GENOMIC DNA]</scope>
    <source>
        <strain evidence="3">DSM 43816</strain>
    </source>
</reference>
<feature type="chain" id="PRO_5038727431" evidence="1">
    <location>
        <begin position="17"/>
        <end position="195"/>
    </location>
</feature>
<dbReference type="OrthoDB" id="3394884at2"/>
<dbReference type="RefSeq" id="WP_088980410.1">
    <property type="nucleotide sequence ID" value="NZ_LT607413.1"/>
</dbReference>
<evidence type="ECO:0000313" key="3">
    <source>
        <dbReference type="Proteomes" id="UP000198253"/>
    </source>
</evidence>
<dbReference type="EMBL" id="LT607413">
    <property type="protein sequence ID" value="SCE77097.1"/>
    <property type="molecule type" value="Genomic_DNA"/>
</dbReference>
<keyword evidence="3" id="KW-1185">Reference proteome</keyword>
<dbReference type="Proteomes" id="UP000198253">
    <property type="component" value="Chromosome I"/>
</dbReference>
<feature type="signal peptide" evidence="1">
    <location>
        <begin position="1"/>
        <end position="16"/>
    </location>
</feature>
<name>A0A1C4UZQ4_MICEC</name>
<evidence type="ECO:0000313" key="2">
    <source>
        <dbReference type="EMBL" id="SCE77097.1"/>
    </source>
</evidence>
<organism evidence="2 3">
    <name type="scientific">Micromonospora echinospora</name>
    <name type="common">Micromonospora purpurea</name>
    <dbReference type="NCBI Taxonomy" id="1877"/>
    <lineage>
        <taxon>Bacteria</taxon>
        <taxon>Bacillati</taxon>
        <taxon>Actinomycetota</taxon>
        <taxon>Actinomycetes</taxon>
        <taxon>Micromonosporales</taxon>
        <taxon>Micromonosporaceae</taxon>
        <taxon>Micromonospora</taxon>
    </lineage>
</organism>
<gene>
    <name evidence="2" type="ORF">GA0070618_0798</name>
</gene>
<sequence length="195" mass="20946">MSRLRNLLVVAGVAMAATAVLPAAPAAADTTSRYAHAYFSGDTSLNIDVVDAEGATTIDVSWHDSECVFVGDVYACEMTHRDAVGVPVTDFSFSLVTTTVAAQVPYEEKREYCEYVDAEEVGCTWLPATTGTTALELTWTTWGDPWQEVRTDEEGRVHQKTAMNASVTGSAFGSTYGPQGSYGQLADVRTTDPAR</sequence>